<evidence type="ECO:0000313" key="2">
    <source>
        <dbReference type="Proteomes" id="UP001156629"/>
    </source>
</evidence>
<reference evidence="2" key="1">
    <citation type="journal article" date="2019" name="Int. J. Syst. Evol. Microbiol.">
        <title>The Global Catalogue of Microorganisms (GCM) 10K type strain sequencing project: providing services to taxonomists for standard genome sequencing and annotation.</title>
        <authorList>
            <consortium name="The Broad Institute Genomics Platform"/>
            <consortium name="The Broad Institute Genome Sequencing Center for Infectious Disease"/>
            <person name="Wu L."/>
            <person name="Ma J."/>
        </authorList>
    </citation>
    <scope>NUCLEOTIDE SEQUENCE [LARGE SCALE GENOMIC DNA]</scope>
    <source>
        <strain evidence="2">NBRC 3266</strain>
    </source>
</reference>
<dbReference type="EMBL" id="BSNV01000003">
    <property type="protein sequence ID" value="GLQ65226.1"/>
    <property type="molecule type" value="Genomic_DNA"/>
</dbReference>
<accession>A0ABQ5WP60</accession>
<dbReference type="GeneID" id="76195749"/>
<organism evidence="1 2">
    <name type="scientific">Gluconobacter kondonii</name>
    <dbReference type="NCBI Taxonomy" id="941463"/>
    <lineage>
        <taxon>Bacteria</taxon>
        <taxon>Pseudomonadati</taxon>
        <taxon>Pseudomonadota</taxon>
        <taxon>Alphaproteobacteria</taxon>
        <taxon>Acetobacterales</taxon>
        <taxon>Acetobacteraceae</taxon>
        <taxon>Gluconobacter</taxon>
    </lineage>
</organism>
<gene>
    <name evidence="1" type="ORF">GCM10007870_08100</name>
</gene>
<dbReference type="Proteomes" id="UP001156629">
    <property type="component" value="Unassembled WGS sequence"/>
</dbReference>
<comment type="caution">
    <text evidence="1">The sequence shown here is derived from an EMBL/GenBank/DDBJ whole genome shotgun (WGS) entry which is preliminary data.</text>
</comment>
<evidence type="ECO:0000313" key="1">
    <source>
        <dbReference type="EMBL" id="GLQ65226.1"/>
    </source>
</evidence>
<keyword evidence="2" id="KW-1185">Reference proteome</keyword>
<protein>
    <submittedName>
        <fullName evidence="1">Uncharacterized protein</fullName>
    </submittedName>
</protein>
<proteinExistence type="predicted"/>
<name>A0ABQ5WP60_9PROT</name>
<sequence>MDTVSNEVIFGALKKVLPPESDDSWVLRPDFEGVASKDLKDFINEGIRCAQYETHHIKTWLRTAIEDLIDQRFKEKSVGLDPYEQYVMKRDAKSSLSDIPRLVDRVYNFLFLSGH</sequence>
<dbReference type="RefSeq" id="WP_099287444.1">
    <property type="nucleotide sequence ID" value="NZ_BEWP01000017.1"/>
</dbReference>